<dbReference type="GeneID" id="92069488"/>
<dbReference type="RefSeq" id="XP_066705319.1">
    <property type="nucleotide sequence ID" value="XM_066836426.1"/>
</dbReference>
<sequence>MFHVQAASLRFGALPGYAMRVGSGNAISGDTIIEPLPPQQEIVGDLSCGKPAVVVVHGGPGAGHECLLAFAALWPQYGLPVVFYDQVGCAASTHLRQTAGDEAFWQERLFQDELDNLLDHLELRGGRGGCGGPWLPMDSRAASWRLAMPPAMRQALEDALREEEFDSLGYKIGLEHFIRNHVCRADPMPAELLPAFKHQADDNTVYSTMMGHTFLVRRGSLKDWTVVSRLPTITAPALVYNGEHDTSHDVAQVPFFELIPRARWITIPGGGHMCHAESGGSREMVLKVVGEFLTEERAENVASD</sequence>
<dbReference type="SUPFAM" id="SSF53474">
    <property type="entry name" value="alpha/beta-Hydrolases"/>
    <property type="match status" value="1"/>
</dbReference>
<protein>
    <submittedName>
        <fullName evidence="1">Uncharacterized protein</fullName>
    </submittedName>
</protein>
<accession>A0ABR1QTQ3</accession>
<evidence type="ECO:0000313" key="2">
    <source>
        <dbReference type="Proteomes" id="UP001391051"/>
    </source>
</evidence>
<comment type="caution">
    <text evidence="1">The sequence shown here is derived from an EMBL/GenBank/DDBJ whole genome shotgun (WGS) entry which is preliminary data.</text>
</comment>
<dbReference type="Gene3D" id="3.40.50.1820">
    <property type="entry name" value="alpha/beta hydrolase"/>
    <property type="match status" value="2"/>
</dbReference>
<dbReference type="InterPro" id="IPR029058">
    <property type="entry name" value="AB_hydrolase_fold"/>
</dbReference>
<dbReference type="EMBL" id="JAQQWE010000001">
    <property type="protein sequence ID" value="KAK7965927.1"/>
    <property type="molecule type" value="Genomic_DNA"/>
</dbReference>
<proteinExistence type="predicted"/>
<gene>
    <name evidence="1" type="ORF">PG986_000204</name>
</gene>
<dbReference type="Proteomes" id="UP001391051">
    <property type="component" value="Unassembled WGS sequence"/>
</dbReference>
<name>A0ABR1QTQ3_9PEZI</name>
<organism evidence="1 2">
    <name type="scientific">Apiospora aurea</name>
    <dbReference type="NCBI Taxonomy" id="335848"/>
    <lineage>
        <taxon>Eukaryota</taxon>
        <taxon>Fungi</taxon>
        <taxon>Dikarya</taxon>
        <taxon>Ascomycota</taxon>
        <taxon>Pezizomycotina</taxon>
        <taxon>Sordariomycetes</taxon>
        <taxon>Xylariomycetidae</taxon>
        <taxon>Amphisphaeriales</taxon>
        <taxon>Apiosporaceae</taxon>
        <taxon>Apiospora</taxon>
    </lineage>
</organism>
<keyword evidence="2" id="KW-1185">Reference proteome</keyword>
<reference evidence="1 2" key="1">
    <citation type="submission" date="2023-01" db="EMBL/GenBank/DDBJ databases">
        <title>Analysis of 21 Apiospora genomes using comparative genomics revels a genus with tremendous synthesis potential of carbohydrate active enzymes and secondary metabolites.</title>
        <authorList>
            <person name="Sorensen T."/>
        </authorList>
    </citation>
    <scope>NUCLEOTIDE SEQUENCE [LARGE SCALE GENOMIC DNA]</scope>
    <source>
        <strain evidence="1 2">CBS 24483</strain>
    </source>
</reference>
<evidence type="ECO:0000313" key="1">
    <source>
        <dbReference type="EMBL" id="KAK7965927.1"/>
    </source>
</evidence>